<evidence type="ECO:0000256" key="1">
    <source>
        <dbReference type="SAM" id="MobiDB-lite"/>
    </source>
</evidence>
<dbReference type="EMBL" id="MU032344">
    <property type="protein sequence ID" value="KAF3770845.1"/>
    <property type="molecule type" value="Genomic_DNA"/>
</dbReference>
<dbReference type="RefSeq" id="XP_040781806.1">
    <property type="nucleotide sequence ID" value="XM_040920062.1"/>
</dbReference>
<dbReference type="AlphaFoldDB" id="A0A9P4YD32"/>
<name>A0A9P4YD32_CRYP1</name>
<organism evidence="2 3">
    <name type="scientific">Cryphonectria parasitica (strain ATCC 38755 / EP155)</name>
    <dbReference type="NCBI Taxonomy" id="660469"/>
    <lineage>
        <taxon>Eukaryota</taxon>
        <taxon>Fungi</taxon>
        <taxon>Dikarya</taxon>
        <taxon>Ascomycota</taxon>
        <taxon>Pezizomycotina</taxon>
        <taxon>Sordariomycetes</taxon>
        <taxon>Sordariomycetidae</taxon>
        <taxon>Diaporthales</taxon>
        <taxon>Cryphonectriaceae</taxon>
        <taxon>Cryphonectria-Endothia species complex</taxon>
        <taxon>Cryphonectria</taxon>
    </lineage>
</organism>
<dbReference type="GeneID" id="63837191"/>
<reference evidence="2" key="1">
    <citation type="journal article" date="2020" name="Phytopathology">
        <title>Genome sequence of the chestnut blight fungus Cryphonectria parasitica EP155: A fundamental resource for an archetypical invasive plant pathogen.</title>
        <authorList>
            <person name="Crouch J.A."/>
            <person name="Dawe A."/>
            <person name="Aerts A."/>
            <person name="Barry K."/>
            <person name="Churchill A.C.L."/>
            <person name="Grimwood J."/>
            <person name="Hillman B."/>
            <person name="Milgroom M.G."/>
            <person name="Pangilinan J."/>
            <person name="Smith M."/>
            <person name="Salamov A."/>
            <person name="Schmutz J."/>
            <person name="Yadav J."/>
            <person name="Grigoriev I.V."/>
            <person name="Nuss D."/>
        </authorList>
    </citation>
    <scope>NUCLEOTIDE SEQUENCE</scope>
    <source>
        <strain evidence="2">EP155</strain>
    </source>
</reference>
<feature type="region of interest" description="Disordered" evidence="1">
    <location>
        <begin position="1"/>
        <end position="47"/>
    </location>
</feature>
<protein>
    <submittedName>
        <fullName evidence="2">Uncharacterized protein</fullName>
    </submittedName>
</protein>
<proteinExistence type="predicted"/>
<keyword evidence="3" id="KW-1185">Reference proteome</keyword>
<sequence length="295" mass="33615">MSKENNLPSERGVHADADDTASDSSGLSGLRAGDIPRTNFAPSQKQQDGQLINLNTLISRTHCHATDCFSEHLGFGRGSSHEEPPGGGLQLRNRLYSSESSDGVTYKDPSNLSKSFTTHFEPAFVRGLDRKGRPSLDACNIVNRQRDEMIAPFLSRMKEMEDRITSRVIDHIESTLDKQLRQLRDDLDGELEDNLDDRVDVVREEMKEPFSWNCDPWHPLDRAYFVSMQEQREGPRGWLWVGSMEHLWQFPSQGFNFVRVSNMNSRVKSWGNFSRHAWRALKSGGNIELTCMQTK</sequence>
<comment type="caution">
    <text evidence="2">The sequence shown here is derived from an EMBL/GenBank/DDBJ whole genome shotgun (WGS) entry which is preliminary data.</text>
</comment>
<evidence type="ECO:0000313" key="2">
    <source>
        <dbReference type="EMBL" id="KAF3770845.1"/>
    </source>
</evidence>
<accession>A0A9P4YD32</accession>
<evidence type="ECO:0000313" key="3">
    <source>
        <dbReference type="Proteomes" id="UP000803844"/>
    </source>
</evidence>
<dbReference type="Proteomes" id="UP000803844">
    <property type="component" value="Unassembled WGS sequence"/>
</dbReference>
<gene>
    <name evidence="2" type="ORF">M406DRAFT_326262</name>
</gene>